<dbReference type="InterPro" id="IPR029024">
    <property type="entry name" value="TerB-like"/>
</dbReference>
<protein>
    <recommendedName>
        <fullName evidence="1">Co-chaperone DjlA N-terminal domain-containing protein</fullName>
    </recommendedName>
</protein>
<comment type="caution">
    <text evidence="2">The sequence shown here is derived from an EMBL/GenBank/DDBJ whole genome shotgun (WGS) entry which is preliminary data.</text>
</comment>
<evidence type="ECO:0000259" key="1">
    <source>
        <dbReference type="Pfam" id="PF05099"/>
    </source>
</evidence>
<proteinExistence type="predicted"/>
<sequence length="142" mass="16266">MIRRFLEKLTAEQYQPEPADTAMAAAVLMTEIVRADYQIDESEKAAMTQALSTLIPDRDAEALVKEAFEEAGANNDLQHFTSAIHGQWSNEQKSDLLVALWRIAYADNQLDKYEEHMVRKIADLLYIPHSEFIRTKLIARDQ</sequence>
<dbReference type="InterPro" id="IPR007791">
    <property type="entry name" value="DjlA_N"/>
</dbReference>
<keyword evidence="3" id="KW-1185">Reference proteome</keyword>
<dbReference type="SUPFAM" id="SSF158682">
    <property type="entry name" value="TerB-like"/>
    <property type="match status" value="1"/>
</dbReference>
<evidence type="ECO:0000313" key="2">
    <source>
        <dbReference type="EMBL" id="GAA6146235.1"/>
    </source>
</evidence>
<reference evidence="2 3" key="1">
    <citation type="submission" date="2024-04" db="EMBL/GenBank/DDBJ databases">
        <title>Draft genome sequence of Thalassolituus maritimus NBRC 116585.</title>
        <authorList>
            <person name="Miyakawa T."/>
            <person name="Kusuya Y."/>
            <person name="Miura T."/>
        </authorList>
    </citation>
    <scope>NUCLEOTIDE SEQUENCE [LARGE SCALE GENOMIC DNA]</scope>
    <source>
        <strain evidence="2 3">5NW40-0001</strain>
    </source>
</reference>
<dbReference type="Pfam" id="PF05099">
    <property type="entry name" value="TerB"/>
    <property type="match status" value="1"/>
</dbReference>
<evidence type="ECO:0000313" key="3">
    <source>
        <dbReference type="Proteomes" id="UP001481413"/>
    </source>
</evidence>
<dbReference type="RefSeq" id="WP_353295444.1">
    <property type="nucleotide sequence ID" value="NZ_BAABWH010000006.1"/>
</dbReference>
<feature type="domain" description="Co-chaperone DjlA N-terminal" evidence="1">
    <location>
        <begin position="23"/>
        <end position="136"/>
    </location>
</feature>
<accession>A0ABQ0A1U0</accession>
<dbReference type="EMBL" id="BAABWH010000006">
    <property type="protein sequence ID" value="GAA6146235.1"/>
    <property type="molecule type" value="Genomic_DNA"/>
</dbReference>
<dbReference type="CDD" id="cd07313">
    <property type="entry name" value="terB_like_2"/>
    <property type="match status" value="1"/>
</dbReference>
<dbReference type="Gene3D" id="1.10.3680.10">
    <property type="entry name" value="TerB-like"/>
    <property type="match status" value="1"/>
</dbReference>
<gene>
    <name evidence="2" type="ORF">NBRC116585_23530</name>
</gene>
<name>A0ABQ0A1U0_9GAMM</name>
<dbReference type="Proteomes" id="UP001481413">
    <property type="component" value="Unassembled WGS sequence"/>
</dbReference>
<organism evidence="2 3">
    <name type="scientific">Thalassolituus maritimus</name>
    <dbReference type="NCBI Taxonomy" id="484498"/>
    <lineage>
        <taxon>Bacteria</taxon>
        <taxon>Pseudomonadati</taxon>
        <taxon>Pseudomonadota</taxon>
        <taxon>Gammaproteobacteria</taxon>
        <taxon>Oceanospirillales</taxon>
        <taxon>Oceanospirillaceae</taxon>
        <taxon>Thalassolituus</taxon>
    </lineage>
</organism>